<evidence type="ECO:0000313" key="2">
    <source>
        <dbReference type="Proteomes" id="UP000636004"/>
    </source>
</evidence>
<name>A0A918V835_9FLAO</name>
<dbReference type="AlphaFoldDB" id="A0A918V835"/>
<protein>
    <recommendedName>
        <fullName evidence="3">DUF5050 domain-containing protein</fullName>
    </recommendedName>
</protein>
<evidence type="ECO:0008006" key="3">
    <source>
        <dbReference type="Google" id="ProtNLM"/>
    </source>
</evidence>
<comment type="caution">
    <text evidence="1">The sequence shown here is derived from an EMBL/GenBank/DDBJ whole genome shotgun (WGS) entry which is preliminary data.</text>
</comment>
<reference evidence="1" key="2">
    <citation type="submission" date="2020-09" db="EMBL/GenBank/DDBJ databases">
        <authorList>
            <person name="Sun Q."/>
            <person name="Kim S."/>
        </authorList>
    </citation>
    <scope>NUCLEOTIDE SEQUENCE</scope>
    <source>
        <strain evidence="1">KCTC 12710</strain>
    </source>
</reference>
<accession>A0A918V835</accession>
<dbReference type="EMBL" id="BMWZ01000003">
    <property type="protein sequence ID" value="GGZ78944.1"/>
    <property type="molecule type" value="Genomic_DNA"/>
</dbReference>
<dbReference type="Proteomes" id="UP000636004">
    <property type="component" value="Unassembled WGS sequence"/>
</dbReference>
<organism evidence="1 2">
    <name type="scientific">Algibacter mikhailovii</name>
    <dbReference type="NCBI Taxonomy" id="425498"/>
    <lineage>
        <taxon>Bacteria</taxon>
        <taxon>Pseudomonadati</taxon>
        <taxon>Bacteroidota</taxon>
        <taxon>Flavobacteriia</taxon>
        <taxon>Flavobacteriales</taxon>
        <taxon>Flavobacteriaceae</taxon>
        <taxon>Algibacter</taxon>
    </lineage>
</organism>
<reference evidence="1" key="1">
    <citation type="journal article" date="2014" name="Int. J. Syst. Evol. Microbiol.">
        <title>Complete genome sequence of Corynebacterium casei LMG S-19264T (=DSM 44701T), isolated from a smear-ripened cheese.</title>
        <authorList>
            <consortium name="US DOE Joint Genome Institute (JGI-PGF)"/>
            <person name="Walter F."/>
            <person name="Albersmeier A."/>
            <person name="Kalinowski J."/>
            <person name="Ruckert C."/>
        </authorList>
    </citation>
    <scope>NUCLEOTIDE SEQUENCE</scope>
    <source>
        <strain evidence="1">KCTC 12710</strain>
    </source>
</reference>
<evidence type="ECO:0000313" key="1">
    <source>
        <dbReference type="EMBL" id="GGZ78944.1"/>
    </source>
</evidence>
<sequence length="262" mass="30002">MSTIEITFMKTTKSIWTLLILTFIASSCHYDLDDITENILIIDPNDEEYIEYKWWILTHKSYEAPGIYLYNETTETIELKLDLPKNLESPHALAYDGESLWIGGNDENESIYELDPENGAIISEIKNIQTEGIALLNDHLYYSDYKIINKITKDGTSVEEISTQNSSYNIPDIAIDDNNLYYLRYSEKDPVIKIGLSNRKESKINLTESTGTYCLTVSDNEIITINPINEILRFNLETGVFISRTPTNIKGWITAIAPYNNK</sequence>
<proteinExistence type="predicted"/>
<gene>
    <name evidence="1" type="ORF">GCM10007028_15520</name>
</gene>
<dbReference type="SUPFAM" id="SSF63825">
    <property type="entry name" value="YWTD domain"/>
    <property type="match status" value="1"/>
</dbReference>
<keyword evidence="2" id="KW-1185">Reference proteome</keyword>